<reference evidence="5 6" key="1">
    <citation type="journal article" date="2015" name="Genome Announc.">
        <title>Expanding the biotechnology potential of lactobacilli through comparative genomics of 213 strains and associated genera.</title>
        <authorList>
            <person name="Sun Z."/>
            <person name="Harris H.M."/>
            <person name="McCann A."/>
            <person name="Guo C."/>
            <person name="Argimon S."/>
            <person name="Zhang W."/>
            <person name="Yang X."/>
            <person name="Jeffery I.B."/>
            <person name="Cooney J.C."/>
            <person name="Kagawa T.F."/>
            <person name="Liu W."/>
            <person name="Song Y."/>
            <person name="Salvetti E."/>
            <person name="Wrobel A."/>
            <person name="Rasinkangas P."/>
            <person name="Parkhill J."/>
            <person name="Rea M.C."/>
            <person name="O'Sullivan O."/>
            <person name="Ritari J."/>
            <person name="Douillard F.P."/>
            <person name="Paul Ross R."/>
            <person name="Yang R."/>
            <person name="Briner A.E."/>
            <person name="Felis G.E."/>
            <person name="de Vos W.M."/>
            <person name="Barrangou R."/>
            <person name="Klaenhammer T.R."/>
            <person name="Caufield P.W."/>
            <person name="Cui Y."/>
            <person name="Zhang H."/>
            <person name="O'Toole P.W."/>
        </authorList>
    </citation>
    <scope>NUCLEOTIDE SEQUENCE [LARGE SCALE GENOMIC DNA]</scope>
    <source>
        <strain evidence="5 6">DSM 21376</strain>
    </source>
</reference>
<dbReference type="Gene3D" id="2.30.130.10">
    <property type="entry name" value="PUA domain"/>
    <property type="match status" value="1"/>
</dbReference>
<dbReference type="Pfam" id="PF17785">
    <property type="entry name" value="PUA_3"/>
    <property type="match status" value="1"/>
</dbReference>
<gene>
    <name evidence="5" type="ORF">FD15_GL001031</name>
</gene>
<keyword evidence="2 5" id="KW-0808">Transferase</keyword>
<dbReference type="SUPFAM" id="SSF53335">
    <property type="entry name" value="S-adenosyl-L-methionine-dependent methyltransferases"/>
    <property type="match status" value="1"/>
</dbReference>
<dbReference type="eggNOG" id="COG1092">
    <property type="taxonomic scope" value="Bacteria"/>
</dbReference>
<dbReference type="PATRIC" id="fig|1423806.3.peg.1048"/>
<dbReference type="InterPro" id="IPR036974">
    <property type="entry name" value="PUA_sf"/>
</dbReference>
<dbReference type="InterPro" id="IPR015947">
    <property type="entry name" value="PUA-like_sf"/>
</dbReference>
<evidence type="ECO:0000313" key="6">
    <source>
        <dbReference type="Proteomes" id="UP000050961"/>
    </source>
</evidence>
<sequence length="391" mass="45080">MKSIEITNEAARKYKDGYPRLDVKDFSAPYQGTDGELIKLVVRNQFVAYAYLAKQRNSDGWVLTTEEKYIDENFFRKLFTMAQIKRADFYYSEETNVFRFFNGVGDGLGGLTIDYYAGYYVFTFDNKGLYQHRSTLYSAFEAAIKDYEGIYEKLQFNVQKNALKNRHVKGEVAPETLEVEQNGVKYLVYLNNELSNFALDKRELLADLKTKYAAEKIVFSGFSRNGSVGANAMLGGAFKTVNVDLTLKAGERLKKQFLANGIDPEKQEIRTMDVQGYLDYAFNHHIEFDVTFLDPPVFVRSKKRTFNLSKDYPSLIEAALKATKNEGLLILTANSASLSLKKLKEQLENVFTEHNSRFEILHTYHSPQDFATLKQYRQSDYFKALILRIYR</sequence>
<dbReference type="GO" id="GO:0003723">
    <property type="term" value="F:RNA binding"/>
    <property type="evidence" value="ECO:0007669"/>
    <property type="project" value="InterPro"/>
</dbReference>
<dbReference type="InterPro" id="IPR041532">
    <property type="entry name" value="RlmI-like_PUA"/>
</dbReference>
<keyword evidence="6" id="KW-1185">Reference proteome</keyword>
<keyword evidence="1 5" id="KW-0489">Methyltransferase</keyword>
<dbReference type="GO" id="GO:0008168">
    <property type="term" value="F:methyltransferase activity"/>
    <property type="evidence" value="ECO:0007669"/>
    <property type="project" value="UniProtKB-KW"/>
</dbReference>
<dbReference type="Gene3D" id="3.40.50.150">
    <property type="entry name" value="Vaccinia Virus protein VP39"/>
    <property type="match status" value="1"/>
</dbReference>
<dbReference type="PANTHER" id="PTHR43042">
    <property type="entry name" value="SAM-DEPENDENT METHYLTRANSFERASE"/>
    <property type="match status" value="1"/>
</dbReference>
<keyword evidence="3" id="KW-0949">S-adenosyl-L-methionine</keyword>
<evidence type="ECO:0000259" key="4">
    <source>
        <dbReference type="Pfam" id="PF17785"/>
    </source>
</evidence>
<dbReference type="CDD" id="cd11572">
    <property type="entry name" value="RlmI_M_like"/>
    <property type="match status" value="1"/>
</dbReference>
<dbReference type="Proteomes" id="UP000050961">
    <property type="component" value="Unassembled WGS sequence"/>
</dbReference>
<dbReference type="PANTHER" id="PTHR43042:SF3">
    <property type="entry name" value="RIBOSOMAL RNA LARGE SUBUNIT METHYLTRANSFERASE YWBD-RELATED"/>
    <property type="match status" value="1"/>
</dbReference>
<accession>A0A023CZX2</accession>
<dbReference type="GO" id="GO:0032259">
    <property type="term" value="P:methylation"/>
    <property type="evidence" value="ECO:0007669"/>
    <property type="project" value="UniProtKB-KW"/>
</dbReference>
<proteinExistence type="predicted"/>
<dbReference type="AlphaFoldDB" id="A0A023CZX2"/>
<dbReference type="OrthoDB" id="9805492at2"/>
<dbReference type="RefSeq" id="WP_034989923.1">
    <property type="nucleotide sequence ID" value="NZ_AYZF01000011.1"/>
</dbReference>
<evidence type="ECO:0000256" key="2">
    <source>
        <dbReference type="ARBA" id="ARBA00022679"/>
    </source>
</evidence>
<dbReference type="STRING" id="1423806.FD15_GL001031"/>
<dbReference type="SUPFAM" id="SSF88697">
    <property type="entry name" value="PUA domain-like"/>
    <property type="match status" value="1"/>
</dbReference>
<protein>
    <submittedName>
        <fullName evidence="5">AdoMet-dependent methyltransferase</fullName>
    </submittedName>
</protein>
<dbReference type="InterPro" id="IPR029063">
    <property type="entry name" value="SAM-dependent_MTases_sf"/>
</dbReference>
<comment type="caution">
    <text evidence="5">The sequence shown here is derived from an EMBL/GenBank/DDBJ whole genome shotgun (WGS) entry which is preliminary data.</text>
</comment>
<feature type="domain" description="RlmI-like PUA" evidence="4">
    <location>
        <begin position="4"/>
        <end position="64"/>
    </location>
</feature>
<name>A0A023CZX2_9LACO</name>
<evidence type="ECO:0000256" key="1">
    <source>
        <dbReference type="ARBA" id="ARBA00022603"/>
    </source>
</evidence>
<evidence type="ECO:0000313" key="5">
    <source>
        <dbReference type="EMBL" id="KRN06410.1"/>
    </source>
</evidence>
<evidence type="ECO:0000256" key="3">
    <source>
        <dbReference type="ARBA" id="ARBA00022691"/>
    </source>
</evidence>
<dbReference type="Gene3D" id="3.30.750.80">
    <property type="entry name" value="RNA methyltransferase domain (HRMD) like"/>
    <property type="match status" value="1"/>
</dbReference>
<organism evidence="5 6">
    <name type="scientific">Liquorilactobacillus sucicola DSM 21376 = JCM 15457</name>
    <dbReference type="NCBI Taxonomy" id="1423806"/>
    <lineage>
        <taxon>Bacteria</taxon>
        <taxon>Bacillati</taxon>
        <taxon>Bacillota</taxon>
        <taxon>Bacilli</taxon>
        <taxon>Lactobacillales</taxon>
        <taxon>Lactobacillaceae</taxon>
        <taxon>Liquorilactobacillus</taxon>
    </lineage>
</organism>
<dbReference type="EMBL" id="AYZF01000011">
    <property type="protein sequence ID" value="KRN06410.1"/>
    <property type="molecule type" value="Genomic_DNA"/>
</dbReference>